<keyword evidence="2" id="KW-1185">Reference proteome</keyword>
<dbReference type="Proteomes" id="UP001199260">
    <property type="component" value="Unassembled WGS sequence"/>
</dbReference>
<dbReference type="AlphaFoldDB" id="A0AAW4XVL9"/>
<proteinExistence type="predicted"/>
<evidence type="ECO:0000313" key="1">
    <source>
        <dbReference type="EMBL" id="MCD2165564.1"/>
    </source>
</evidence>
<protein>
    <recommendedName>
        <fullName evidence="3">Lipoprotein</fullName>
    </recommendedName>
</protein>
<dbReference type="RefSeq" id="WP_230774351.1">
    <property type="nucleotide sequence ID" value="NZ_JAJNCT010000010.1"/>
</dbReference>
<name>A0AAW4XVL9_9BURK</name>
<sequence length="109" mass="11743">MKSFINATFLSSVFIIGSLTGCAVENRSTGSSGIGRTYMSDIKTLANGNFYVEAEAAPLAGRQGGALRVTTERATDFCSQQYKKMIVVHEEADSHLLVNGVSRLTFVCQ</sequence>
<organism evidence="1 2">
    <name type="scientific">Comamonas koreensis</name>
    <dbReference type="NCBI Taxonomy" id="160825"/>
    <lineage>
        <taxon>Bacteria</taxon>
        <taxon>Pseudomonadati</taxon>
        <taxon>Pseudomonadota</taxon>
        <taxon>Betaproteobacteria</taxon>
        <taxon>Burkholderiales</taxon>
        <taxon>Comamonadaceae</taxon>
        <taxon>Comamonas</taxon>
    </lineage>
</organism>
<reference evidence="1 2" key="1">
    <citation type="submission" date="2021-11" db="EMBL/GenBank/DDBJ databases">
        <title>Genome sequence.</title>
        <authorList>
            <person name="Sun Q."/>
        </authorList>
    </citation>
    <scope>NUCLEOTIDE SEQUENCE [LARGE SCALE GENOMIC DNA]</scope>
    <source>
        <strain evidence="1 2">KCTC 12005</strain>
    </source>
</reference>
<dbReference type="PROSITE" id="PS51257">
    <property type="entry name" value="PROKAR_LIPOPROTEIN"/>
    <property type="match status" value="1"/>
</dbReference>
<accession>A0AAW4XVL9</accession>
<evidence type="ECO:0008006" key="3">
    <source>
        <dbReference type="Google" id="ProtNLM"/>
    </source>
</evidence>
<dbReference type="EMBL" id="JAJNCT010000010">
    <property type="protein sequence ID" value="MCD2165564.1"/>
    <property type="molecule type" value="Genomic_DNA"/>
</dbReference>
<gene>
    <name evidence="1" type="ORF">LPW39_10495</name>
</gene>
<evidence type="ECO:0000313" key="2">
    <source>
        <dbReference type="Proteomes" id="UP001199260"/>
    </source>
</evidence>
<comment type="caution">
    <text evidence="1">The sequence shown here is derived from an EMBL/GenBank/DDBJ whole genome shotgun (WGS) entry which is preliminary data.</text>
</comment>